<gene>
    <name evidence="2" type="ORF">EVA_15712</name>
</gene>
<dbReference type="SUPFAM" id="SSF56784">
    <property type="entry name" value="HAD-like"/>
    <property type="match status" value="1"/>
</dbReference>
<reference evidence="2" key="1">
    <citation type="journal article" date="2012" name="PLoS ONE">
        <title>Gene sets for utilization of primary and secondary nutrition supplies in the distal gut of endangered iberian lynx.</title>
        <authorList>
            <person name="Alcaide M."/>
            <person name="Messina E."/>
            <person name="Richter M."/>
            <person name="Bargiela R."/>
            <person name="Peplies J."/>
            <person name="Huws S.A."/>
            <person name="Newbold C.J."/>
            <person name="Golyshin P.N."/>
            <person name="Simon M.A."/>
            <person name="Lopez G."/>
            <person name="Yakimov M.M."/>
            <person name="Ferrer M."/>
        </authorList>
    </citation>
    <scope>NUCLEOTIDE SEQUENCE</scope>
</reference>
<evidence type="ECO:0000313" key="2">
    <source>
        <dbReference type="EMBL" id="EJW96179.1"/>
    </source>
</evidence>
<name>J9G9R0_9ZZZZ</name>
<dbReference type="Gene3D" id="3.40.50.1000">
    <property type="entry name" value="HAD superfamily/HAD-like"/>
    <property type="match status" value="1"/>
</dbReference>
<dbReference type="EMBL" id="AMCI01005413">
    <property type="protein sequence ID" value="EJW96179.1"/>
    <property type="molecule type" value="Genomic_DNA"/>
</dbReference>
<dbReference type="InterPro" id="IPR023198">
    <property type="entry name" value="PGP-like_dom2"/>
</dbReference>
<sequence length="158" mass="18592">MVFAFKSGEDGGAWFKASLAIAVFVPVLAYAMTLMYRFLKRKGEKKTGMIKNVIFDVGKVLVDFQWEAYLRSFGFSEEKYEKIAAATFQSEIWNERDRGLLKEEEYVEQFVQKAPEYEKEIREVVRRSGETIVPFDYALTWVKYLKEQGYHLYILSNY</sequence>
<dbReference type="AlphaFoldDB" id="J9G9R0"/>
<accession>J9G9R0</accession>
<keyword evidence="1" id="KW-0472">Membrane</keyword>
<feature type="transmembrane region" description="Helical" evidence="1">
    <location>
        <begin position="20"/>
        <end position="39"/>
    </location>
</feature>
<feature type="non-terminal residue" evidence="2">
    <location>
        <position position="158"/>
    </location>
</feature>
<protein>
    <submittedName>
        <fullName evidence="2">Haloacid dehalogenase superfamily, subfamily IA, variant 3 with third motif having DD or ED</fullName>
    </submittedName>
</protein>
<evidence type="ECO:0000256" key="1">
    <source>
        <dbReference type="SAM" id="Phobius"/>
    </source>
</evidence>
<comment type="caution">
    <text evidence="2">The sequence shown here is derived from an EMBL/GenBank/DDBJ whole genome shotgun (WGS) entry which is preliminary data.</text>
</comment>
<dbReference type="InterPro" id="IPR023214">
    <property type="entry name" value="HAD_sf"/>
</dbReference>
<dbReference type="InterPro" id="IPR036412">
    <property type="entry name" value="HAD-like_sf"/>
</dbReference>
<dbReference type="Gene3D" id="1.10.150.240">
    <property type="entry name" value="Putative phosphatase, domain 2"/>
    <property type="match status" value="1"/>
</dbReference>
<keyword evidence="1" id="KW-1133">Transmembrane helix</keyword>
<organism evidence="2">
    <name type="scientific">gut metagenome</name>
    <dbReference type="NCBI Taxonomy" id="749906"/>
    <lineage>
        <taxon>unclassified sequences</taxon>
        <taxon>metagenomes</taxon>
        <taxon>organismal metagenomes</taxon>
    </lineage>
</organism>
<proteinExistence type="predicted"/>
<keyword evidence="1" id="KW-0812">Transmembrane</keyword>